<dbReference type="EMBL" id="LR729227">
    <property type="protein sequence ID" value="VWP01256.1"/>
    <property type="molecule type" value="Genomic_DNA"/>
</dbReference>
<protein>
    <submittedName>
        <fullName evidence="7">Glucans biosynthesis glucosyltransferase H (EC)</fullName>
        <ecNumber evidence="7">2.4.1.-</ecNumber>
    </submittedName>
</protein>
<accession>A0A5K1K4X3</accession>
<dbReference type="InterPro" id="IPR015590">
    <property type="entry name" value="Aldehyde_DH_dom"/>
</dbReference>
<dbReference type="EC" id="2.4.1.-" evidence="7"/>
<dbReference type="Gene3D" id="3.40.605.10">
    <property type="entry name" value="Aldehyde Dehydrogenase, Chain A, domain 1"/>
    <property type="match status" value="1"/>
</dbReference>
<keyword evidence="7" id="KW-0808">Transferase</keyword>
<evidence type="ECO:0000256" key="3">
    <source>
        <dbReference type="PROSITE-ProRule" id="PRU10007"/>
    </source>
</evidence>
<dbReference type="AlphaFoldDB" id="A0A5K1K4X3"/>
<dbReference type="PROSITE" id="PS00687">
    <property type="entry name" value="ALDEHYDE_DEHYDR_GLU"/>
    <property type="match status" value="1"/>
</dbReference>
<name>A0A5K1K4X3_9APHY</name>
<dbReference type="SUPFAM" id="SSF53720">
    <property type="entry name" value="ALDH-like"/>
    <property type="match status" value="1"/>
</dbReference>
<keyword evidence="7" id="KW-0328">Glycosyltransferase</keyword>
<feature type="domain" description="Aldehyde dehydrogenase" evidence="6">
    <location>
        <begin position="18"/>
        <end position="496"/>
    </location>
</feature>
<reference evidence="7" key="1">
    <citation type="submission" date="2019-10" db="EMBL/GenBank/DDBJ databases">
        <authorList>
            <person name="Nor Muhammad N."/>
        </authorList>
    </citation>
    <scope>NUCLEOTIDE SEQUENCE</scope>
</reference>
<evidence type="ECO:0000256" key="5">
    <source>
        <dbReference type="SAM" id="MobiDB-lite"/>
    </source>
</evidence>
<dbReference type="GO" id="GO:0016757">
    <property type="term" value="F:glycosyltransferase activity"/>
    <property type="evidence" value="ECO:0007669"/>
    <property type="project" value="UniProtKB-KW"/>
</dbReference>
<sequence length="505" mass="55422">MLHQYKTTHTIDGKPATSPTTAPIVNPTTGEVFAHVPVATNEQLEETIAAAERAVPAWSAKTWDQREDALVALAALAGQHADQFAELIMREGGKDRMSTGFEISSAIPWIPKFAKHRLQEEVSTDDALGRVSTIRYRPYGVCAAIVAFNFPFGLCVLKMTHALLAGNCLIIKVPPTCPCAALKLVELAQSIFPPGVLSVLYGGNDLGQRIVQHPRIMRISFTGSTTAGKAIMREAAAELKSITLELGGNDPAIVFPDVDVKKVAQHLFIGATGNGGQACFGIKRLFIHEDIYEAVRDELVVLAKGAKVGDPFDKDTFIGPMQNPALQDKLKYVLSQLDRAMWDWTITDMNRGLLADCKSNGYKIAFEGTVSDESGKGYFIPITVVDNPPDDARIVREEQFGPIIPLLKWRDEEDVVARANNSEYGFGSTIWGTDMERIRRVAEKLYFGMVWINEWATVSPELPLTGTKLKLLPIRQHSGVGVESSKHGLASWVYIQAFVCKQSIN</sequence>
<feature type="region of interest" description="Disordered" evidence="5">
    <location>
        <begin position="1"/>
        <end position="20"/>
    </location>
</feature>
<evidence type="ECO:0000256" key="1">
    <source>
        <dbReference type="ARBA" id="ARBA00009986"/>
    </source>
</evidence>
<evidence type="ECO:0000259" key="6">
    <source>
        <dbReference type="Pfam" id="PF00171"/>
    </source>
</evidence>
<evidence type="ECO:0000256" key="2">
    <source>
        <dbReference type="ARBA" id="ARBA00023002"/>
    </source>
</evidence>
<dbReference type="InterPro" id="IPR016161">
    <property type="entry name" value="Ald_DH/histidinol_DH"/>
</dbReference>
<dbReference type="PANTHER" id="PTHR11699">
    <property type="entry name" value="ALDEHYDE DEHYDROGENASE-RELATED"/>
    <property type="match status" value="1"/>
</dbReference>
<organism evidence="7">
    <name type="scientific">Ganoderma boninense</name>
    <dbReference type="NCBI Taxonomy" id="34458"/>
    <lineage>
        <taxon>Eukaryota</taxon>
        <taxon>Fungi</taxon>
        <taxon>Dikarya</taxon>
        <taxon>Basidiomycota</taxon>
        <taxon>Agaricomycotina</taxon>
        <taxon>Agaricomycetes</taxon>
        <taxon>Polyporales</taxon>
        <taxon>Polyporaceae</taxon>
        <taxon>Ganoderma</taxon>
    </lineage>
</organism>
<evidence type="ECO:0000313" key="7">
    <source>
        <dbReference type="EMBL" id="VWP01256.1"/>
    </source>
</evidence>
<dbReference type="FunFam" id="3.40.605.10:FF:000007">
    <property type="entry name" value="NAD/NADP-dependent betaine aldehyde dehydrogenase"/>
    <property type="match status" value="1"/>
</dbReference>
<comment type="similarity">
    <text evidence="1 4">Belongs to the aldehyde dehydrogenase family.</text>
</comment>
<gene>
    <name evidence="7" type="primary">Q8PPR7</name>
</gene>
<dbReference type="Pfam" id="PF00171">
    <property type="entry name" value="Aldedh"/>
    <property type="match status" value="1"/>
</dbReference>
<dbReference type="GO" id="GO:0016620">
    <property type="term" value="F:oxidoreductase activity, acting on the aldehyde or oxo group of donors, NAD or NADP as acceptor"/>
    <property type="evidence" value="ECO:0007669"/>
    <property type="project" value="InterPro"/>
</dbReference>
<dbReference type="InterPro" id="IPR016162">
    <property type="entry name" value="Ald_DH_N"/>
</dbReference>
<dbReference type="InterPro" id="IPR029510">
    <property type="entry name" value="Ald_DH_CS_GLU"/>
</dbReference>
<feature type="active site" evidence="3">
    <location>
        <position position="245"/>
    </location>
</feature>
<keyword evidence="2 4" id="KW-0560">Oxidoreductase</keyword>
<evidence type="ECO:0000256" key="4">
    <source>
        <dbReference type="RuleBase" id="RU003345"/>
    </source>
</evidence>
<feature type="compositionally biased region" description="Polar residues" evidence="5">
    <location>
        <begin position="1"/>
        <end position="10"/>
    </location>
</feature>
<dbReference type="Gene3D" id="3.40.309.10">
    <property type="entry name" value="Aldehyde Dehydrogenase, Chain A, domain 2"/>
    <property type="match status" value="1"/>
</dbReference>
<proteinExistence type="inferred from homology"/>
<dbReference type="InterPro" id="IPR016163">
    <property type="entry name" value="Ald_DH_C"/>
</dbReference>